<dbReference type="EMBL" id="CP013979">
    <property type="protein sequence ID" value="ANJ27565.1"/>
    <property type="molecule type" value="Genomic_DNA"/>
</dbReference>
<dbReference type="RefSeq" id="WP_227820099.1">
    <property type="nucleotide sequence ID" value="NZ_CP013979.1"/>
</dbReference>
<reference evidence="4" key="2">
    <citation type="submission" date="2016-01" db="EMBL/GenBank/DDBJ databases">
        <title>Complete genome sequence of Agromyces aureus AR33T and comparison with related organisms.</title>
        <authorList>
            <person name="Corretto E."/>
            <person name="Antonielli L."/>
            <person name="Sessitsch A."/>
            <person name="Brader G."/>
        </authorList>
    </citation>
    <scope>NUCLEOTIDE SEQUENCE [LARGE SCALE GENOMIC DNA]</scope>
    <source>
        <strain evidence="4">AR33</strain>
    </source>
</reference>
<name>A0A191WGZ1_9MICO</name>
<sequence length="461" mass="48775">MSLAETRTSMPEDARREGVLAAVIAHLVRGTGRALGLLDEWRRAVGSVVTARGWAVILGAVAAFAVGSAFGWRESLVLGWGLALVACAASVWLLGRGASTIGLSLPTPRVVVGEPAQARLVAENPGHRRWGGVKLEVPVGRQVMEWVLPGLARGAAFDRSFRVPTDRRGVVSVGPARTVRADPLGLMRREIVWSEVAELHVHPRTVAIAALSSGFIRDLEGSPTRDLTASDIAFHALREYLPGDDRRFIHWKSSAKTGTFMVRQFEETRRSRLLVVLDLDPSAYIDDAEFELAVSAAASVGARAIRDARTVSFVVSGARPAHGQVAAAGSGVRYATAARGTSTRGPLGRVRELPTVTRDRLLDSLCLIERDEHAAMISDVAPAAAEALPGVSLAFLVTGTARGTAPLRAAASRLPMGVDAIGVQCSPEGDASARTVAGLTVFGIGYLEDLRAMLARTASVA</sequence>
<keyword evidence="1" id="KW-0812">Transmembrane</keyword>
<feature type="transmembrane region" description="Helical" evidence="1">
    <location>
        <begin position="51"/>
        <end position="71"/>
    </location>
</feature>
<dbReference type="PANTHER" id="PTHR34351:SF1">
    <property type="entry name" value="SLR1927 PROTEIN"/>
    <property type="match status" value="1"/>
</dbReference>
<dbReference type="Pfam" id="PF01882">
    <property type="entry name" value="DUF58"/>
    <property type="match status" value="1"/>
</dbReference>
<dbReference type="InterPro" id="IPR002881">
    <property type="entry name" value="DUF58"/>
</dbReference>
<dbReference type="AlphaFoldDB" id="A0A191WGZ1"/>
<keyword evidence="1" id="KW-0472">Membrane</keyword>
<evidence type="ECO:0000313" key="3">
    <source>
        <dbReference type="EMBL" id="ANJ27565.1"/>
    </source>
</evidence>
<reference evidence="3 4" key="1">
    <citation type="journal article" date="2016" name="Int. J. Syst. Evol. Microbiol.">
        <title>Agromyces aureus sp. nov., isolated from the rhizosphere of Salix caprea L. grown in a heavy-metal-contaminated soil.</title>
        <authorList>
            <person name="Corretto E."/>
            <person name="Antonielli L."/>
            <person name="Sessitsch A."/>
            <person name="Compant S."/>
            <person name="Gorfer M."/>
            <person name="Kuffner M."/>
            <person name="Brader G."/>
        </authorList>
    </citation>
    <scope>NUCLEOTIDE SEQUENCE [LARGE SCALE GENOMIC DNA]</scope>
    <source>
        <strain evidence="3 4">AR33</strain>
    </source>
</reference>
<feature type="domain" description="DUF58" evidence="2">
    <location>
        <begin position="237"/>
        <end position="319"/>
    </location>
</feature>
<evidence type="ECO:0000313" key="4">
    <source>
        <dbReference type="Proteomes" id="UP000078437"/>
    </source>
</evidence>
<dbReference type="Proteomes" id="UP000078437">
    <property type="component" value="Chromosome"/>
</dbReference>
<proteinExistence type="predicted"/>
<accession>A0A191WGZ1</accession>
<dbReference type="PANTHER" id="PTHR34351">
    <property type="entry name" value="SLR1927 PROTEIN-RELATED"/>
    <property type="match status" value="1"/>
</dbReference>
<dbReference type="KEGG" id="agy:ATC03_13440"/>
<evidence type="ECO:0000259" key="2">
    <source>
        <dbReference type="Pfam" id="PF01882"/>
    </source>
</evidence>
<keyword evidence="1" id="KW-1133">Transmembrane helix</keyword>
<dbReference type="STRING" id="453304.ATC03_13440"/>
<feature type="transmembrane region" description="Helical" evidence="1">
    <location>
        <begin position="77"/>
        <end position="95"/>
    </location>
</feature>
<evidence type="ECO:0000256" key="1">
    <source>
        <dbReference type="SAM" id="Phobius"/>
    </source>
</evidence>
<keyword evidence="4" id="KW-1185">Reference proteome</keyword>
<organism evidence="3 4">
    <name type="scientific">Agromyces aureus</name>
    <dbReference type="NCBI Taxonomy" id="453304"/>
    <lineage>
        <taxon>Bacteria</taxon>
        <taxon>Bacillati</taxon>
        <taxon>Actinomycetota</taxon>
        <taxon>Actinomycetes</taxon>
        <taxon>Micrococcales</taxon>
        <taxon>Microbacteriaceae</taxon>
        <taxon>Agromyces</taxon>
    </lineage>
</organism>
<gene>
    <name evidence="3" type="ORF">ATC03_13440</name>
</gene>
<protein>
    <recommendedName>
        <fullName evidence="2">DUF58 domain-containing protein</fullName>
    </recommendedName>
</protein>